<organism evidence="1 2">
    <name type="scientific">Serendipita vermifera MAFF 305830</name>
    <dbReference type="NCBI Taxonomy" id="933852"/>
    <lineage>
        <taxon>Eukaryota</taxon>
        <taxon>Fungi</taxon>
        <taxon>Dikarya</taxon>
        <taxon>Basidiomycota</taxon>
        <taxon>Agaricomycotina</taxon>
        <taxon>Agaricomycetes</taxon>
        <taxon>Sebacinales</taxon>
        <taxon>Serendipitaceae</taxon>
        <taxon>Serendipita</taxon>
    </lineage>
</organism>
<sequence>MASASSNAFDETNGLQDDHTKVKGATVTANITNGTSCCNDRPEFKNTLTTGGDNESTSHKSHYMAGTTKPALSFTGDIGQSGFVERNAQPPHANMGCVERLAQAPNTSGMMLTCCGCSPVACQIGDGNGCNCEYGCPCGCAYGINPMIGWSVT</sequence>
<dbReference type="EMBL" id="KN824280">
    <property type="protein sequence ID" value="KIM32158.1"/>
    <property type="molecule type" value="Genomic_DNA"/>
</dbReference>
<reference evidence="2" key="2">
    <citation type="submission" date="2015-01" db="EMBL/GenBank/DDBJ databases">
        <title>Evolutionary Origins and Diversification of the Mycorrhizal Mutualists.</title>
        <authorList>
            <consortium name="DOE Joint Genome Institute"/>
            <consortium name="Mycorrhizal Genomics Consortium"/>
            <person name="Kohler A."/>
            <person name="Kuo A."/>
            <person name="Nagy L.G."/>
            <person name="Floudas D."/>
            <person name="Copeland A."/>
            <person name="Barry K.W."/>
            <person name="Cichocki N."/>
            <person name="Veneault-Fourrey C."/>
            <person name="LaButti K."/>
            <person name="Lindquist E.A."/>
            <person name="Lipzen A."/>
            <person name="Lundell T."/>
            <person name="Morin E."/>
            <person name="Murat C."/>
            <person name="Riley R."/>
            <person name="Ohm R."/>
            <person name="Sun H."/>
            <person name="Tunlid A."/>
            <person name="Henrissat B."/>
            <person name="Grigoriev I.V."/>
            <person name="Hibbett D.S."/>
            <person name="Martin F."/>
        </authorList>
    </citation>
    <scope>NUCLEOTIDE SEQUENCE [LARGE SCALE GENOMIC DNA]</scope>
    <source>
        <strain evidence="2">MAFF 305830</strain>
    </source>
</reference>
<protein>
    <submittedName>
        <fullName evidence="1">Uncharacterized protein</fullName>
    </submittedName>
</protein>
<dbReference type="HOGENOM" id="CLU_1714413_0_0_1"/>
<gene>
    <name evidence="1" type="ORF">M408DRAFT_326817</name>
</gene>
<dbReference type="Proteomes" id="UP000054097">
    <property type="component" value="Unassembled WGS sequence"/>
</dbReference>
<reference evidence="1 2" key="1">
    <citation type="submission" date="2014-04" db="EMBL/GenBank/DDBJ databases">
        <authorList>
            <consortium name="DOE Joint Genome Institute"/>
            <person name="Kuo A."/>
            <person name="Zuccaro A."/>
            <person name="Kohler A."/>
            <person name="Nagy L.G."/>
            <person name="Floudas D."/>
            <person name="Copeland A."/>
            <person name="Barry K.W."/>
            <person name="Cichocki N."/>
            <person name="Veneault-Fourrey C."/>
            <person name="LaButti K."/>
            <person name="Lindquist E.A."/>
            <person name="Lipzen A."/>
            <person name="Lundell T."/>
            <person name="Morin E."/>
            <person name="Murat C."/>
            <person name="Sun H."/>
            <person name="Tunlid A."/>
            <person name="Henrissat B."/>
            <person name="Grigoriev I.V."/>
            <person name="Hibbett D.S."/>
            <person name="Martin F."/>
            <person name="Nordberg H.P."/>
            <person name="Cantor M.N."/>
            <person name="Hua S.X."/>
        </authorList>
    </citation>
    <scope>NUCLEOTIDE SEQUENCE [LARGE SCALE GENOMIC DNA]</scope>
    <source>
        <strain evidence="1 2">MAFF 305830</strain>
    </source>
</reference>
<evidence type="ECO:0000313" key="2">
    <source>
        <dbReference type="Proteomes" id="UP000054097"/>
    </source>
</evidence>
<accession>A0A0C2X1M7</accession>
<name>A0A0C2X1M7_SERVB</name>
<dbReference type="AlphaFoldDB" id="A0A0C2X1M7"/>
<proteinExistence type="predicted"/>
<keyword evidence="2" id="KW-1185">Reference proteome</keyword>
<evidence type="ECO:0000313" key="1">
    <source>
        <dbReference type="EMBL" id="KIM32158.1"/>
    </source>
</evidence>